<evidence type="ECO:0000259" key="6">
    <source>
        <dbReference type="Pfam" id="PF24568"/>
    </source>
</evidence>
<dbReference type="PANTHER" id="PTHR21666">
    <property type="entry name" value="PEPTIDASE-RELATED"/>
    <property type="match status" value="1"/>
</dbReference>
<feature type="domain" description="M23ase beta-sheet core" evidence="5">
    <location>
        <begin position="300"/>
        <end position="393"/>
    </location>
</feature>
<keyword evidence="2" id="KW-0175">Coiled coil</keyword>
<evidence type="ECO:0000256" key="4">
    <source>
        <dbReference type="SAM" id="SignalP"/>
    </source>
</evidence>
<dbReference type="Pfam" id="PF01551">
    <property type="entry name" value="Peptidase_M23"/>
    <property type="match status" value="1"/>
</dbReference>
<keyword evidence="1 4" id="KW-0732">Signal</keyword>
<feature type="region of interest" description="Disordered" evidence="3">
    <location>
        <begin position="253"/>
        <end position="272"/>
    </location>
</feature>
<dbReference type="Gene3D" id="2.70.70.10">
    <property type="entry name" value="Glucose Permease (Domain IIA)"/>
    <property type="match status" value="1"/>
</dbReference>
<dbReference type="InterPro" id="IPR057309">
    <property type="entry name" value="PcsB_CC"/>
</dbReference>
<dbReference type="AlphaFoldDB" id="A0AAN2C882"/>
<dbReference type="SUPFAM" id="SSF51261">
    <property type="entry name" value="Duplicated hybrid motif"/>
    <property type="match status" value="1"/>
</dbReference>
<dbReference type="PANTHER" id="PTHR21666:SF289">
    <property type="entry name" value="L-ALA--D-GLU ENDOPEPTIDASE"/>
    <property type="match status" value="1"/>
</dbReference>
<feature type="coiled-coil region" evidence="2">
    <location>
        <begin position="182"/>
        <end position="241"/>
    </location>
</feature>
<dbReference type="Gene3D" id="6.10.250.3150">
    <property type="match status" value="1"/>
</dbReference>
<evidence type="ECO:0000313" key="8">
    <source>
        <dbReference type="Proteomes" id="UP001317532"/>
    </source>
</evidence>
<accession>A0AAN2C882</accession>
<protein>
    <submittedName>
        <fullName evidence="7">Peptidase M23</fullName>
    </submittedName>
</protein>
<feature type="chain" id="PRO_5042822685" evidence="4">
    <location>
        <begin position="21"/>
        <end position="398"/>
    </location>
</feature>
<evidence type="ECO:0000256" key="1">
    <source>
        <dbReference type="ARBA" id="ARBA00022729"/>
    </source>
</evidence>
<dbReference type="RefSeq" id="WP_317995871.1">
    <property type="nucleotide sequence ID" value="NZ_AP025523.1"/>
</dbReference>
<dbReference type="InterPro" id="IPR016047">
    <property type="entry name" value="M23ase_b-sheet_dom"/>
</dbReference>
<dbReference type="KEGG" id="vab:WPS_00570"/>
<dbReference type="EMBL" id="AP025523">
    <property type="protein sequence ID" value="BDE04781.1"/>
    <property type="molecule type" value="Genomic_DNA"/>
</dbReference>
<sequence length="398" mass="43492">MRRAVALALAVALVPCAVRAHSHVDEKIQAQKAKIHAVHVQLHQKRAQLDDARSRVTAIAGQLAATNRNIASVNAHLGDLETQMRSTQRKLAWNTIQLDAARKTLHRHQDALSRRLVDAYEHGDLGYLDVLLSARSFADFVERWNDIRFLVKANEATIRARRADEKQVATLQGSLLGARAELQSQESQVHQQRLALDSLAQQRTLLLAAADQQRAQVQNEVQQLDSMSEEEEAQLNALVLEKQRELEAEREARRRAARLAGQEVPPEPGAPGQLMWPLSGPITSPFGYRMHPVFHRMILHAGIDIGVPTGTTIAAAAGGHVIVASYQGNCGNMVAIDHGGGLSTLYCHMSQIFVGVGQDVQRGQAIGAAGATGDATGPHLHFQVDLHGQPVDPMSYLR</sequence>
<keyword evidence="8" id="KW-1185">Reference proteome</keyword>
<evidence type="ECO:0000256" key="2">
    <source>
        <dbReference type="SAM" id="Coils"/>
    </source>
</evidence>
<feature type="signal peptide" evidence="4">
    <location>
        <begin position="1"/>
        <end position="20"/>
    </location>
</feature>
<gene>
    <name evidence="7" type="ORF">WPS_00570</name>
</gene>
<proteinExistence type="predicted"/>
<dbReference type="CDD" id="cd12797">
    <property type="entry name" value="M23_peptidase"/>
    <property type="match status" value="1"/>
</dbReference>
<dbReference type="SUPFAM" id="SSF57997">
    <property type="entry name" value="Tropomyosin"/>
    <property type="match status" value="1"/>
</dbReference>
<dbReference type="Pfam" id="PF24568">
    <property type="entry name" value="CC_PcsB"/>
    <property type="match status" value="1"/>
</dbReference>
<evidence type="ECO:0000313" key="7">
    <source>
        <dbReference type="EMBL" id="BDE04781.1"/>
    </source>
</evidence>
<evidence type="ECO:0000259" key="5">
    <source>
        <dbReference type="Pfam" id="PF01551"/>
    </source>
</evidence>
<evidence type="ECO:0000256" key="3">
    <source>
        <dbReference type="SAM" id="MobiDB-lite"/>
    </source>
</evidence>
<dbReference type="InterPro" id="IPR050570">
    <property type="entry name" value="Cell_wall_metabolism_enzyme"/>
</dbReference>
<dbReference type="GO" id="GO:0004222">
    <property type="term" value="F:metalloendopeptidase activity"/>
    <property type="evidence" value="ECO:0007669"/>
    <property type="project" value="TreeGrafter"/>
</dbReference>
<name>A0AAN2C882_UNVUL</name>
<dbReference type="Proteomes" id="UP001317532">
    <property type="component" value="Chromosome"/>
</dbReference>
<feature type="domain" description="Peptidoglycan hydrolase PcsB coiled-coil" evidence="6">
    <location>
        <begin position="103"/>
        <end position="169"/>
    </location>
</feature>
<dbReference type="InterPro" id="IPR011055">
    <property type="entry name" value="Dup_hybrid_motif"/>
</dbReference>
<organism evidence="7 8">
    <name type="scientific">Vulcanimicrobium alpinum</name>
    <dbReference type="NCBI Taxonomy" id="3016050"/>
    <lineage>
        <taxon>Bacteria</taxon>
        <taxon>Bacillati</taxon>
        <taxon>Vulcanimicrobiota</taxon>
        <taxon>Vulcanimicrobiia</taxon>
        <taxon>Vulcanimicrobiales</taxon>
        <taxon>Vulcanimicrobiaceae</taxon>
        <taxon>Vulcanimicrobium</taxon>
    </lineage>
</organism>
<reference evidence="7 8" key="1">
    <citation type="journal article" date="2022" name="ISME Commun">
        <title>Vulcanimicrobium alpinus gen. nov. sp. nov., the first cultivated representative of the candidate phylum 'Eremiobacterota', is a metabolically versatile aerobic anoxygenic phototroph.</title>
        <authorList>
            <person name="Yabe S."/>
            <person name="Muto K."/>
            <person name="Abe K."/>
            <person name="Yokota A."/>
            <person name="Staudigel H."/>
            <person name="Tebo B.M."/>
        </authorList>
    </citation>
    <scope>NUCLEOTIDE SEQUENCE [LARGE SCALE GENOMIC DNA]</scope>
    <source>
        <strain evidence="7 8">WC8-2</strain>
    </source>
</reference>